<reference evidence="2" key="1">
    <citation type="journal article" date="2023" name="GigaByte">
        <title>Genome assembly of the bearded iris, Iris pallida Lam.</title>
        <authorList>
            <person name="Bruccoleri R.E."/>
            <person name="Oakeley E.J."/>
            <person name="Faust A.M.E."/>
            <person name="Altorfer M."/>
            <person name="Dessus-Babus S."/>
            <person name="Burckhardt D."/>
            <person name="Oertli M."/>
            <person name="Naumann U."/>
            <person name="Petersen F."/>
            <person name="Wong J."/>
        </authorList>
    </citation>
    <scope>NUCLEOTIDE SEQUENCE</scope>
    <source>
        <strain evidence="2">GSM-AAB239-AS_SAM_17_03QT</strain>
    </source>
</reference>
<keyword evidence="1" id="KW-1133">Transmembrane helix</keyword>
<keyword evidence="3" id="KW-1185">Reference proteome</keyword>
<name>A0AAX6DGR2_IRIPA</name>
<evidence type="ECO:0000256" key="1">
    <source>
        <dbReference type="SAM" id="Phobius"/>
    </source>
</evidence>
<reference evidence="2" key="2">
    <citation type="submission" date="2023-04" db="EMBL/GenBank/DDBJ databases">
        <authorList>
            <person name="Bruccoleri R.E."/>
            <person name="Oakeley E.J."/>
            <person name="Faust A.-M."/>
            <person name="Dessus-Babus S."/>
            <person name="Altorfer M."/>
            <person name="Burckhardt D."/>
            <person name="Oertli M."/>
            <person name="Naumann U."/>
            <person name="Petersen F."/>
            <person name="Wong J."/>
        </authorList>
    </citation>
    <scope>NUCLEOTIDE SEQUENCE</scope>
    <source>
        <strain evidence="2">GSM-AAB239-AS_SAM_17_03QT</strain>
        <tissue evidence="2">Leaf</tissue>
    </source>
</reference>
<comment type="caution">
    <text evidence="2">The sequence shown here is derived from an EMBL/GenBank/DDBJ whole genome shotgun (WGS) entry which is preliminary data.</text>
</comment>
<gene>
    <name evidence="2" type="ORF">M6B38_246060</name>
</gene>
<evidence type="ECO:0000313" key="2">
    <source>
        <dbReference type="EMBL" id="KAJ6790982.1"/>
    </source>
</evidence>
<feature type="transmembrane region" description="Helical" evidence="1">
    <location>
        <begin position="29"/>
        <end position="51"/>
    </location>
</feature>
<dbReference type="EMBL" id="JANAVB010044817">
    <property type="protein sequence ID" value="KAJ6790982.1"/>
    <property type="molecule type" value="Genomic_DNA"/>
</dbReference>
<sequence length="94" mass="10261">MVQEGGRIGGGCAGRWRMGVGCRGGWGPLAGWCGGISVVVGMLIVTLARGWRWRDSEWARSVWCCWKTLQERRLQYGVLGLGSFAMCNIGESPI</sequence>
<evidence type="ECO:0000313" key="3">
    <source>
        <dbReference type="Proteomes" id="UP001140949"/>
    </source>
</evidence>
<organism evidence="2 3">
    <name type="scientific">Iris pallida</name>
    <name type="common">Sweet iris</name>
    <dbReference type="NCBI Taxonomy" id="29817"/>
    <lineage>
        <taxon>Eukaryota</taxon>
        <taxon>Viridiplantae</taxon>
        <taxon>Streptophyta</taxon>
        <taxon>Embryophyta</taxon>
        <taxon>Tracheophyta</taxon>
        <taxon>Spermatophyta</taxon>
        <taxon>Magnoliopsida</taxon>
        <taxon>Liliopsida</taxon>
        <taxon>Asparagales</taxon>
        <taxon>Iridaceae</taxon>
        <taxon>Iridoideae</taxon>
        <taxon>Irideae</taxon>
        <taxon>Iris</taxon>
    </lineage>
</organism>
<dbReference type="AlphaFoldDB" id="A0AAX6DGR2"/>
<keyword evidence="1" id="KW-0812">Transmembrane</keyword>
<keyword evidence="1" id="KW-0472">Membrane</keyword>
<dbReference type="Proteomes" id="UP001140949">
    <property type="component" value="Unassembled WGS sequence"/>
</dbReference>
<proteinExistence type="predicted"/>
<protein>
    <submittedName>
        <fullName evidence="2">Extensin-like</fullName>
    </submittedName>
</protein>
<accession>A0AAX6DGR2</accession>